<evidence type="ECO:0000313" key="3">
    <source>
        <dbReference type="Proteomes" id="UP000518887"/>
    </source>
</evidence>
<dbReference type="Proteomes" id="UP000518887">
    <property type="component" value="Unassembled WGS sequence"/>
</dbReference>
<keyword evidence="3" id="KW-1185">Reference proteome</keyword>
<dbReference type="InterPro" id="IPR038475">
    <property type="entry name" value="RecG_C_sf"/>
</dbReference>
<evidence type="ECO:0000313" key="2">
    <source>
        <dbReference type="EMBL" id="MBB5226849.1"/>
    </source>
</evidence>
<proteinExistence type="predicted"/>
<dbReference type="EMBL" id="JACHFQ010000007">
    <property type="protein sequence ID" value="MBB5226849.1"/>
    <property type="molecule type" value="Genomic_DNA"/>
</dbReference>
<dbReference type="InterPro" id="IPR007421">
    <property type="entry name" value="Schlafen_AlbA_2_dom"/>
</dbReference>
<dbReference type="Pfam" id="PF13749">
    <property type="entry name" value="HATPase_c_4"/>
    <property type="match status" value="1"/>
</dbReference>
<evidence type="ECO:0000259" key="1">
    <source>
        <dbReference type="Pfam" id="PF04326"/>
    </source>
</evidence>
<dbReference type="InterPro" id="IPR038461">
    <property type="entry name" value="Schlafen_AlbA_2_dom_sf"/>
</dbReference>
<feature type="domain" description="Schlafen AlbA-2" evidence="1">
    <location>
        <begin position="13"/>
        <end position="142"/>
    </location>
</feature>
<accession>A0A7W8LMR9</accession>
<dbReference type="PANTHER" id="PTHR30595">
    <property type="entry name" value="GLPR-RELATED TRANSCRIPTIONAL REPRESSOR"/>
    <property type="match status" value="1"/>
</dbReference>
<dbReference type="Gene3D" id="3.30.565.60">
    <property type="match status" value="1"/>
</dbReference>
<reference evidence="2 3" key="1">
    <citation type="submission" date="2020-08" db="EMBL/GenBank/DDBJ databases">
        <title>Genomic Encyclopedia of Type Strains, Phase IV (KMG-IV): sequencing the most valuable type-strain genomes for metagenomic binning, comparative biology and taxonomic classification.</title>
        <authorList>
            <person name="Goeker M."/>
        </authorList>
    </citation>
    <scope>NUCLEOTIDE SEQUENCE [LARGE SCALE GENOMIC DNA]</scope>
    <source>
        <strain evidence="2 3">DSM 103462</strain>
    </source>
</reference>
<sequence>MLIEELIPGINIEDTQNEFKRIIEEGKSEDSGKSKEIGWLKTIAAFANTFGGTLYIGVDNNTHKIISLDHDAADKTILMINRQIKQRIEPSISYSIDTIPIKEAEKSTRYILKISVEKNTILPVTLHEENLLGIYIRSYGSSLLATPEQIRELILLSDNNPFDQPFTEEIFDKNNFKQIFDLYKERNESELTEKALISAGFINSDKKLSKGAQLFSDNYKNERTKIVCTVWPEITKGSSIVLASEEFEGNLIDSIKFATHFIQSHSVTGFKKVDESRIDYFSYPARSITEGIVNAIAHRNYFIQGSQIEINMFKDRLEITSPGALLGVVALQKEKNISSIIPRRRNEVICNILEYLRYMESKGSGFDKIEQDYAGKGESFKPFISSNGNSFTLTLPNLTYSNGVIDENSIPNINVNGIVTGKNDKAILSFCFAKAHTAKEIADYLGIKASTYFRKEILDVLVKDGFLIESKEGKSSEYLSNREKIVTV</sequence>
<name>A0A7W8LMR9_9SPIR</name>
<dbReference type="PANTHER" id="PTHR30595:SF6">
    <property type="entry name" value="SCHLAFEN ALBA-2 DOMAIN-CONTAINING PROTEIN"/>
    <property type="match status" value="1"/>
</dbReference>
<dbReference type="AlphaFoldDB" id="A0A7W8LMR9"/>
<dbReference type="Pfam" id="PF04326">
    <property type="entry name" value="SLFN_AlbA_2"/>
    <property type="match status" value="1"/>
</dbReference>
<comment type="caution">
    <text evidence="2">The sequence shown here is derived from an EMBL/GenBank/DDBJ whole genome shotgun (WGS) entry which is preliminary data.</text>
</comment>
<dbReference type="RefSeq" id="WP_184660501.1">
    <property type="nucleotide sequence ID" value="NZ_CP031518.1"/>
</dbReference>
<organism evidence="2 3">
    <name type="scientific">Treponema ruminis</name>
    <dbReference type="NCBI Taxonomy" id="744515"/>
    <lineage>
        <taxon>Bacteria</taxon>
        <taxon>Pseudomonadati</taxon>
        <taxon>Spirochaetota</taxon>
        <taxon>Spirochaetia</taxon>
        <taxon>Spirochaetales</taxon>
        <taxon>Treponemataceae</taxon>
        <taxon>Treponema</taxon>
    </lineage>
</organism>
<gene>
    <name evidence="2" type="ORF">HNP76_002237</name>
</gene>
<dbReference type="Gene3D" id="3.30.950.30">
    <property type="entry name" value="Schlafen, AAA domain"/>
    <property type="match status" value="1"/>
</dbReference>
<protein>
    <submittedName>
        <fullName evidence="2">Putative HTH transcriptional regulator</fullName>
    </submittedName>
</protein>